<evidence type="ECO:0000256" key="1">
    <source>
        <dbReference type="SAM" id="Phobius"/>
    </source>
</evidence>
<protein>
    <recommendedName>
        <fullName evidence="3">Tip attachment protein J domain-containing protein</fullName>
    </recommendedName>
</protein>
<dbReference type="EMBL" id="LAZR01018485">
    <property type="protein sequence ID" value="KKL96233.1"/>
    <property type="molecule type" value="Genomic_DNA"/>
</dbReference>
<feature type="non-terminal residue" evidence="2">
    <location>
        <position position="434"/>
    </location>
</feature>
<evidence type="ECO:0008006" key="3">
    <source>
        <dbReference type="Google" id="ProtNLM"/>
    </source>
</evidence>
<gene>
    <name evidence="2" type="ORF">LCGC14_1846560</name>
</gene>
<accession>A0A0F9GBX3</accession>
<proteinExistence type="predicted"/>
<dbReference type="AlphaFoldDB" id="A0A0F9GBX3"/>
<sequence length="434" mass="46933">MTDIGRVALPLVGIVVGSFFGPIGATIGLALGTGAAYLLFPPEGKTVEGPRLDDLKVTFSSYGKPISRIYGTMETGGNVVWSPGLEEHRVEEEVGGKGAPSVTSVNFLYTASYRINYCVGPAEAILRNWSDGKLVVDKTGTGPTRRYFDTDAPGNFALRDFFGTTTQLPGPAEQADKGVANTSAYRGTVGQEWEDRPLEDFGNRIPQDTAEIAMVATDPFNFTRVTPGTSILTETAWYSPNIGTVYIGDQARNRIDFIGNTVSSAPSWPSGRVVGLDEFDRLWVREGSANVTFKLYEASTRELLITGTDAWTGVTGGFASNIRFVMPLGSSSLGYVAVSESGQLAQLIPDLVNSDIDLIRDSADSSPYHLDTWFSGTYSLGSSHQWVLDENFDPWMTADKGADGSITRFNRVTGDPVEQIVLTTTKVTRIAYYA</sequence>
<feature type="transmembrane region" description="Helical" evidence="1">
    <location>
        <begin position="7"/>
        <end position="40"/>
    </location>
</feature>
<keyword evidence="1" id="KW-0812">Transmembrane</keyword>
<keyword evidence="1" id="KW-0472">Membrane</keyword>
<evidence type="ECO:0000313" key="2">
    <source>
        <dbReference type="EMBL" id="KKL96233.1"/>
    </source>
</evidence>
<reference evidence="2" key="1">
    <citation type="journal article" date="2015" name="Nature">
        <title>Complex archaea that bridge the gap between prokaryotes and eukaryotes.</title>
        <authorList>
            <person name="Spang A."/>
            <person name="Saw J.H."/>
            <person name="Jorgensen S.L."/>
            <person name="Zaremba-Niedzwiedzka K."/>
            <person name="Martijn J."/>
            <person name="Lind A.E."/>
            <person name="van Eijk R."/>
            <person name="Schleper C."/>
            <person name="Guy L."/>
            <person name="Ettema T.J."/>
        </authorList>
    </citation>
    <scope>NUCLEOTIDE SEQUENCE</scope>
</reference>
<comment type="caution">
    <text evidence="2">The sequence shown here is derived from an EMBL/GenBank/DDBJ whole genome shotgun (WGS) entry which is preliminary data.</text>
</comment>
<name>A0A0F9GBX3_9ZZZZ</name>
<keyword evidence="1" id="KW-1133">Transmembrane helix</keyword>
<organism evidence="2">
    <name type="scientific">marine sediment metagenome</name>
    <dbReference type="NCBI Taxonomy" id="412755"/>
    <lineage>
        <taxon>unclassified sequences</taxon>
        <taxon>metagenomes</taxon>
        <taxon>ecological metagenomes</taxon>
    </lineage>
</organism>